<dbReference type="PANTHER" id="PTHR12558:SF13">
    <property type="entry name" value="CELL DIVISION CYCLE PROTEIN 27 HOMOLOG"/>
    <property type="match status" value="1"/>
</dbReference>
<dbReference type="AlphaFoldDB" id="A0A363UN41"/>
<dbReference type="Gene3D" id="1.10.10.10">
    <property type="entry name" value="Winged helix-like DNA-binding domain superfamily/Winged helix DNA-binding domain"/>
    <property type="match status" value="1"/>
</dbReference>
<keyword evidence="8" id="KW-1185">Reference proteome</keyword>
<evidence type="ECO:0000256" key="5">
    <source>
        <dbReference type="SAM" id="Phobius"/>
    </source>
</evidence>
<sequence length="728" mass="79743">MIKQNDAAAAMTNPLHGRFADVEVDERSRQLFRDGLLIPIEPKPFDLLCLLIRRQGEAVSKQTLIDDLWDGRVVSDSVIARAVTKLRRALGTAAAPAIETAHGYGYRFGGDFHPLPPAADPASATAPSPTAAATAPRTSHRNRSAGARTAGWLLGGLMVVLMGWMGARVLIEADQPTVGTEPKQPTIAVLPFENYSEHPEATRYLVDAVHENVLTHLSRVQDLRVISRTSVERYRDSQASVPEIGRRLGVNHVLEGSVQRIGQRLRVNAQLVEVATDTHLWVDVLDGELADVFEIQSQIAQHVAASIGATLRPTEVQAMTQVPTTDASAYQAYLQARDELRRDGTGRASLFRSQALLDRAVAEDPDFALAQATLARVHTFTHWFGYDTDPRRLQQASDALDAALGADPNLAEAHLALGLYRAAGFRDYIGALAAYQQAELRQPGAADIKHYMASAHRRLGQWEAAVSMMQSAVTSDPENLSLLADFAGLLRGLRRYEEAAPLYQRLAALDPDDPFKRIDHAMFIVESRGDTAPLRRVLNDIPADVDPGHSITYMRYIAAAWESDLERAAALINRYPRTWLPASGGLGRTPRALAQGLMAVLRDDPGAGRHLQTARDHLETARQSQPNNPGFEADLALVAAGLGDKLTSLQHGQRALDLMPVDVDPVGYSDVATRVAMAWALAGEQSRCLVLLEQLYRQPFGPSIQFLRLHPVWSPLRGLPRFQQLLGQ</sequence>
<comment type="caution">
    <text evidence="7">The sequence shown here is derived from an EMBL/GenBank/DDBJ whole genome shotgun (WGS) entry which is preliminary data.</text>
</comment>
<feature type="domain" description="OmpR/PhoB-type" evidence="6">
    <location>
        <begin position="14"/>
        <end position="110"/>
    </location>
</feature>
<keyword evidence="5" id="KW-0812">Transmembrane</keyword>
<dbReference type="InterPro" id="IPR036388">
    <property type="entry name" value="WH-like_DNA-bd_sf"/>
</dbReference>
<keyword evidence="5" id="KW-1133">Transmembrane helix</keyword>
<name>A0A363UN41_9GAMM</name>
<protein>
    <recommendedName>
        <fullName evidence="6">OmpR/PhoB-type domain-containing protein</fullName>
    </recommendedName>
</protein>
<dbReference type="PROSITE" id="PS50005">
    <property type="entry name" value="TPR"/>
    <property type="match status" value="1"/>
</dbReference>
<feature type="transmembrane region" description="Helical" evidence="5">
    <location>
        <begin position="150"/>
        <end position="171"/>
    </location>
</feature>
<dbReference type="Gene3D" id="1.25.40.10">
    <property type="entry name" value="Tetratricopeptide repeat domain"/>
    <property type="match status" value="2"/>
</dbReference>
<keyword evidence="5" id="KW-0472">Membrane</keyword>
<dbReference type="InterPro" id="IPR019734">
    <property type="entry name" value="TPR_rpt"/>
</dbReference>
<dbReference type="EMBL" id="QEQK01000004">
    <property type="protein sequence ID" value="PWN56849.1"/>
    <property type="molecule type" value="Genomic_DNA"/>
</dbReference>
<evidence type="ECO:0000256" key="2">
    <source>
        <dbReference type="PROSITE-ProRule" id="PRU00339"/>
    </source>
</evidence>
<dbReference type="GO" id="GO:0003677">
    <property type="term" value="F:DNA binding"/>
    <property type="evidence" value="ECO:0007669"/>
    <property type="project" value="UniProtKB-UniRule"/>
</dbReference>
<dbReference type="GO" id="GO:0006355">
    <property type="term" value="P:regulation of DNA-templated transcription"/>
    <property type="evidence" value="ECO:0007669"/>
    <property type="project" value="InterPro"/>
</dbReference>
<organism evidence="7 8">
    <name type="scientific">Abyssibacter profundi</name>
    <dbReference type="NCBI Taxonomy" id="2182787"/>
    <lineage>
        <taxon>Bacteria</taxon>
        <taxon>Pseudomonadati</taxon>
        <taxon>Pseudomonadota</taxon>
        <taxon>Gammaproteobacteria</taxon>
        <taxon>Chromatiales</taxon>
        <taxon>Oceanococcaceae</taxon>
        <taxon>Abyssibacter</taxon>
    </lineage>
</organism>
<dbReference type="PANTHER" id="PTHR12558">
    <property type="entry name" value="CELL DIVISION CYCLE 16,23,27"/>
    <property type="match status" value="1"/>
</dbReference>
<feature type="DNA-binding region" description="OmpR/PhoB-type" evidence="3">
    <location>
        <begin position="14"/>
        <end position="110"/>
    </location>
</feature>
<dbReference type="Pfam" id="PF00486">
    <property type="entry name" value="Trans_reg_C"/>
    <property type="match status" value="1"/>
</dbReference>
<dbReference type="InterPro" id="IPR011990">
    <property type="entry name" value="TPR-like_helical_dom_sf"/>
</dbReference>
<evidence type="ECO:0000313" key="8">
    <source>
        <dbReference type="Proteomes" id="UP000251800"/>
    </source>
</evidence>
<dbReference type="SMART" id="SM00862">
    <property type="entry name" value="Trans_reg_C"/>
    <property type="match status" value="1"/>
</dbReference>
<dbReference type="Proteomes" id="UP000251800">
    <property type="component" value="Unassembled WGS sequence"/>
</dbReference>
<dbReference type="InterPro" id="IPR016032">
    <property type="entry name" value="Sig_transdc_resp-reg_C-effctor"/>
</dbReference>
<dbReference type="OrthoDB" id="1971692at2"/>
<evidence type="ECO:0000313" key="7">
    <source>
        <dbReference type="EMBL" id="PWN56849.1"/>
    </source>
</evidence>
<dbReference type="Gene3D" id="3.40.50.10610">
    <property type="entry name" value="ABC-type transport auxiliary lipoprotein component"/>
    <property type="match status" value="1"/>
</dbReference>
<dbReference type="CDD" id="cd00383">
    <property type="entry name" value="trans_reg_C"/>
    <property type="match status" value="1"/>
</dbReference>
<evidence type="ECO:0000259" key="6">
    <source>
        <dbReference type="PROSITE" id="PS51755"/>
    </source>
</evidence>
<gene>
    <name evidence="7" type="ORF">DEH80_05380</name>
</gene>
<dbReference type="Pfam" id="PF14559">
    <property type="entry name" value="TPR_19"/>
    <property type="match status" value="1"/>
</dbReference>
<keyword evidence="1 3" id="KW-0238">DNA-binding</keyword>
<evidence type="ECO:0000256" key="1">
    <source>
        <dbReference type="ARBA" id="ARBA00023125"/>
    </source>
</evidence>
<dbReference type="SUPFAM" id="SSF48452">
    <property type="entry name" value="TPR-like"/>
    <property type="match status" value="1"/>
</dbReference>
<feature type="region of interest" description="Disordered" evidence="4">
    <location>
        <begin position="117"/>
        <end position="144"/>
    </location>
</feature>
<dbReference type="InterPro" id="IPR001867">
    <property type="entry name" value="OmpR/PhoB-type_DNA-bd"/>
</dbReference>
<accession>A0A363UN41</accession>
<feature type="compositionally biased region" description="Low complexity" evidence="4">
    <location>
        <begin position="120"/>
        <end position="137"/>
    </location>
</feature>
<evidence type="ECO:0000256" key="3">
    <source>
        <dbReference type="PROSITE-ProRule" id="PRU01091"/>
    </source>
</evidence>
<dbReference type="GO" id="GO:0000160">
    <property type="term" value="P:phosphorelay signal transduction system"/>
    <property type="evidence" value="ECO:0007669"/>
    <property type="project" value="InterPro"/>
</dbReference>
<evidence type="ECO:0000256" key="4">
    <source>
        <dbReference type="SAM" id="MobiDB-lite"/>
    </source>
</evidence>
<feature type="repeat" description="TPR" evidence="2">
    <location>
        <begin position="446"/>
        <end position="479"/>
    </location>
</feature>
<reference evidence="7 8" key="1">
    <citation type="submission" date="2018-05" db="EMBL/GenBank/DDBJ databases">
        <title>Abyssibacter profundi OUC007T gen. nov., sp. nov, a marine bacterium isolated from seawater of the Mariana Trench.</title>
        <authorList>
            <person name="Zhou S."/>
        </authorList>
    </citation>
    <scope>NUCLEOTIDE SEQUENCE [LARGE SCALE GENOMIC DNA]</scope>
    <source>
        <strain evidence="7 8">OUC007</strain>
    </source>
</reference>
<proteinExistence type="predicted"/>
<keyword evidence="2" id="KW-0802">TPR repeat</keyword>
<dbReference type="SUPFAM" id="SSF46894">
    <property type="entry name" value="C-terminal effector domain of the bipartite response regulators"/>
    <property type="match status" value="1"/>
</dbReference>
<dbReference type="PROSITE" id="PS51755">
    <property type="entry name" value="OMPR_PHOB"/>
    <property type="match status" value="1"/>
</dbReference>